<keyword evidence="2" id="KW-1185">Reference proteome</keyword>
<sequence>MPGCLRQVFLHNLTGSVRHSSRAIGDSDIASHLPFGRRDMDMDTD</sequence>
<proteinExistence type="predicted"/>
<dbReference type="EMBL" id="FJUW01000013">
    <property type="protein sequence ID" value="CZS97346.1"/>
    <property type="molecule type" value="Genomic_DNA"/>
</dbReference>
<organism evidence="1 2">
    <name type="scientific">Rhynchosporium graminicola</name>
    <dbReference type="NCBI Taxonomy" id="2792576"/>
    <lineage>
        <taxon>Eukaryota</taxon>
        <taxon>Fungi</taxon>
        <taxon>Dikarya</taxon>
        <taxon>Ascomycota</taxon>
        <taxon>Pezizomycotina</taxon>
        <taxon>Leotiomycetes</taxon>
        <taxon>Helotiales</taxon>
        <taxon>Ploettnerulaceae</taxon>
        <taxon>Rhynchosporium</taxon>
    </lineage>
</organism>
<evidence type="ECO:0000313" key="2">
    <source>
        <dbReference type="Proteomes" id="UP000178129"/>
    </source>
</evidence>
<dbReference type="AlphaFoldDB" id="A0A1E1KH22"/>
<evidence type="ECO:0000313" key="1">
    <source>
        <dbReference type="EMBL" id="CZS97346.1"/>
    </source>
</evidence>
<reference evidence="2" key="1">
    <citation type="submission" date="2016-03" db="EMBL/GenBank/DDBJ databases">
        <authorList>
            <person name="Ploux O."/>
        </authorList>
    </citation>
    <scope>NUCLEOTIDE SEQUENCE [LARGE SCALE GENOMIC DNA]</scope>
    <source>
        <strain evidence="2">UK7</strain>
    </source>
</reference>
<gene>
    <name evidence="1" type="ORF">RCO7_14441</name>
</gene>
<comment type="caution">
    <text evidence="1">The sequence shown here is derived from an EMBL/GenBank/DDBJ whole genome shotgun (WGS) entry which is preliminary data.</text>
</comment>
<dbReference type="Proteomes" id="UP000178129">
    <property type="component" value="Unassembled WGS sequence"/>
</dbReference>
<name>A0A1E1KH22_9HELO</name>
<accession>A0A1E1KH22</accession>
<dbReference type="InParanoid" id="A0A1E1KH22"/>
<protein>
    <submittedName>
        <fullName evidence="1">Uncharacterized protein</fullName>
    </submittedName>
</protein>